<dbReference type="NCBIfam" id="TIGR00952">
    <property type="entry name" value="S15_bact"/>
    <property type="match status" value="1"/>
</dbReference>
<dbReference type="GO" id="GO:0006412">
    <property type="term" value="P:translation"/>
    <property type="evidence" value="ECO:0007669"/>
    <property type="project" value="UniProtKB-UniRule"/>
</dbReference>
<dbReference type="SMART" id="SM01387">
    <property type="entry name" value="Ribosomal_S15"/>
    <property type="match status" value="1"/>
</dbReference>
<evidence type="ECO:0000256" key="3">
    <source>
        <dbReference type="ARBA" id="ARBA00022980"/>
    </source>
</evidence>
<dbReference type="CDD" id="cd00677">
    <property type="entry name" value="S15_NS1_EPRS_RNA-bind"/>
    <property type="match status" value="1"/>
</dbReference>
<protein>
    <recommendedName>
        <fullName evidence="5 6">Small ribosomal subunit protein uS15c</fullName>
    </recommendedName>
</protein>
<evidence type="ECO:0000256" key="2">
    <source>
        <dbReference type="ARBA" id="ARBA00011458"/>
    </source>
</evidence>
<dbReference type="GO" id="GO:0009507">
    <property type="term" value="C:chloroplast"/>
    <property type="evidence" value="ECO:0007669"/>
    <property type="project" value="UniProtKB-SubCell"/>
</dbReference>
<comment type="subunit">
    <text evidence="2 6">Part of the 30S ribosomal subunit.</text>
</comment>
<dbReference type="Gene3D" id="1.10.287.10">
    <property type="entry name" value="S15/NS1, RNA-binding"/>
    <property type="match status" value="1"/>
</dbReference>
<comment type="subcellular location">
    <subcellularLocation>
        <location evidence="6">Plastid</location>
        <location evidence="6">Chloroplast</location>
    </subcellularLocation>
</comment>
<dbReference type="PANTHER" id="PTHR23321:SF26">
    <property type="entry name" value="SMALL RIBOSOMAL SUBUNIT PROTEIN US15M"/>
    <property type="match status" value="1"/>
</dbReference>
<dbReference type="InterPro" id="IPR005290">
    <property type="entry name" value="Ribosomal_uS15_bac-type"/>
</dbReference>
<keyword evidence="8" id="KW-0150">Chloroplast</keyword>
<dbReference type="GO" id="GO:0005840">
    <property type="term" value="C:ribosome"/>
    <property type="evidence" value="ECO:0007669"/>
    <property type="project" value="UniProtKB-KW"/>
</dbReference>
<reference evidence="8" key="1">
    <citation type="submission" date="2015-05" db="EMBL/GenBank/DDBJ databases">
        <title>Utilizing next-generation sequencing to resolve the backbone and inform taxonomy of the Core Goodeniaceae.</title>
        <authorList>
            <person name="Michener P.S."/>
            <person name="Gardner A.G."/>
            <person name="Jabaily R.S."/>
            <person name="Sessa E."/>
        </authorList>
    </citation>
    <scope>NUCLEOTIDE SEQUENCE</scope>
</reference>
<evidence type="ECO:0000256" key="6">
    <source>
        <dbReference type="HAMAP-Rule" id="MF_01343"/>
    </source>
</evidence>
<dbReference type="SUPFAM" id="SSF47060">
    <property type="entry name" value="S15/NS1 RNA-binding domain"/>
    <property type="match status" value="1"/>
</dbReference>
<geneLocation type="chloroplast" evidence="8"/>
<evidence type="ECO:0000313" key="8">
    <source>
        <dbReference type="EMBL" id="AKZ30089.1"/>
    </source>
</evidence>
<evidence type="ECO:0000256" key="1">
    <source>
        <dbReference type="ARBA" id="ARBA00008434"/>
    </source>
</evidence>
<evidence type="ECO:0000256" key="7">
    <source>
        <dbReference type="RuleBase" id="RU003919"/>
    </source>
</evidence>
<accession>A0A0K1ZUY2</accession>
<dbReference type="PROSITE" id="PS00362">
    <property type="entry name" value="RIBOSOMAL_S15"/>
    <property type="match status" value="1"/>
</dbReference>
<evidence type="ECO:0000256" key="5">
    <source>
        <dbReference type="ARBA" id="ARBA00035250"/>
    </source>
</evidence>
<gene>
    <name evidence="6 8" type="primary">rps15</name>
</gene>
<dbReference type="PANTHER" id="PTHR23321">
    <property type="entry name" value="RIBOSOMAL PROTEIN S15, BACTERIAL AND ORGANELLAR"/>
    <property type="match status" value="1"/>
</dbReference>
<dbReference type="GO" id="GO:1990904">
    <property type="term" value="C:ribonucleoprotein complex"/>
    <property type="evidence" value="ECO:0007669"/>
    <property type="project" value="UniProtKB-KW"/>
</dbReference>
<dbReference type="InterPro" id="IPR000589">
    <property type="entry name" value="Ribosomal_uS15"/>
</dbReference>
<dbReference type="GO" id="GO:0003735">
    <property type="term" value="F:structural constituent of ribosome"/>
    <property type="evidence" value="ECO:0007669"/>
    <property type="project" value="InterPro"/>
</dbReference>
<dbReference type="HAMAP" id="MF_01343_B">
    <property type="entry name" value="Ribosomal_uS15_B"/>
    <property type="match status" value="1"/>
</dbReference>
<comment type="similarity">
    <text evidence="1 6 7">Belongs to the universal ribosomal protein uS15 family.</text>
</comment>
<sequence length="89" mass="10760">MVKNAFISIEQEENKENCGSIEFQVIRFTNKIDRLKSHLELHKRDYLSERGLRKILIKRERLLDYLSKKNRVRYKALVAQLNIQEKTNR</sequence>
<dbReference type="AlphaFoldDB" id="A0A0K1ZUY2"/>
<dbReference type="EMBL" id="KR604943">
    <property type="protein sequence ID" value="AKZ30089.1"/>
    <property type="molecule type" value="Genomic_DNA"/>
</dbReference>
<dbReference type="Pfam" id="PF00312">
    <property type="entry name" value="Ribosomal_S15"/>
    <property type="match status" value="1"/>
</dbReference>
<evidence type="ECO:0000256" key="4">
    <source>
        <dbReference type="ARBA" id="ARBA00023274"/>
    </source>
</evidence>
<organism evidence="8">
    <name type="scientific">Goodenia radicans</name>
    <dbReference type="NCBI Taxonomy" id="49632"/>
    <lineage>
        <taxon>Eukaryota</taxon>
        <taxon>Viridiplantae</taxon>
        <taxon>Streptophyta</taxon>
        <taxon>Embryophyta</taxon>
        <taxon>Tracheophyta</taxon>
        <taxon>Spermatophyta</taxon>
        <taxon>Magnoliopsida</taxon>
        <taxon>eudicotyledons</taxon>
        <taxon>Gunneridae</taxon>
        <taxon>Pentapetalae</taxon>
        <taxon>asterids</taxon>
        <taxon>campanulids</taxon>
        <taxon>Asterales</taxon>
        <taxon>Goodeniaceae</taxon>
        <taxon>core Goodeniaceae</taxon>
        <taxon>Goodenia</taxon>
        <taxon>Goodenia subgen. Goodenia</taxon>
        <taxon>Goodenia sect. Goodenia</taxon>
    </lineage>
</organism>
<name>A0A0K1ZUY2_9ASTR</name>
<keyword evidence="3 6" id="KW-0689">Ribosomal protein</keyword>
<keyword evidence="4 6" id="KW-0687">Ribonucleoprotein</keyword>
<keyword evidence="8" id="KW-0934">Plastid</keyword>
<dbReference type="InterPro" id="IPR009068">
    <property type="entry name" value="uS15_NS1_RNA-bd_sf"/>
</dbReference>
<proteinExistence type="inferred from homology"/>